<dbReference type="Pfam" id="PF02535">
    <property type="entry name" value="Zip"/>
    <property type="match status" value="1"/>
</dbReference>
<dbReference type="GO" id="GO:0005385">
    <property type="term" value="F:zinc ion transmembrane transporter activity"/>
    <property type="evidence" value="ECO:0007669"/>
    <property type="project" value="TreeGrafter"/>
</dbReference>
<dbReference type="PANTHER" id="PTHR16950:SF16">
    <property type="entry name" value="ZINC TRANSPORTER ZIP13"/>
    <property type="match status" value="1"/>
</dbReference>
<dbReference type="InterPro" id="IPR003689">
    <property type="entry name" value="ZIP"/>
</dbReference>
<feature type="transmembrane region" description="Helical" evidence="6">
    <location>
        <begin position="72"/>
        <end position="92"/>
    </location>
</feature>
<keyword evidence="2 6" id="KW-0812">Transmembrane</keyword>
<gene>
    <name evidence="7" type="ORF">M0812_10712</name>
</gene>
<dbReference type="Proteomes" id="UP001146793">
    <property type="component" value="Unassembled WGS sequence"/>
</dbReference>
<feature type="transmembrane region" description="Helical" evidence="6">
    <location>
        <begin position="264"/>
        <end position="287"/>
    </location>
</feature>
<feature type="compositionally biased region" description="Basic and acidic residues" evidence="5">
    <location>
        <begin position="122"/>
        <end position="134"/>
    </location>
</feature>
<keyword evidence="3 6" id="KW-1133">Transmembrane helix</keyword>
<evidence type="ECO:0000313" key="8">
    <source>
        <dbReference type="Proteomes" id="UP001146793"/>
    </source>
</evidence>
<accession>A0AAV7ZVJ8</accession>
<feature type="transmembrane region" description="Helical" evidence="6">
    <location>
        <begin position="299"/>
        <end position="320"/>
    </location>
</feature>
<evidence type="ECO:0000313" key="7">
    <source>
        <dbReference type="EMBL" id="KAJ3444851.1"/>
    </source>
</evidence>
<feature type="compositionally biased region" description="Basic and acidic residues" evidence="5">
    <location>
        <begin position="148"/>
        <end position="159"/>
    </location>
</feature>
<evidence type="ECO:0000256" key="6">
    <source>
        <dbReference type="SAM" id="Phobius"/>
    </source>
</evidence>
<dbReference type="EMBL" id="JANTQA010000023">
    <property type="protein sequence ID" value="KAJ3444851.1"/>
    <property type="molecule type" value="Genomic_DNA"/>
</dbReference>
<proteinExistence type="predicted"/>
<dbReference type="GO" id="GO:0016020">
    <property type="term" value="C:membrane"/>
    <property type="evidence" value="ECO:0007669"/>
    <property type="project" value="UniProtKB-SubCell"/>
</dbReference>
<dbReference type="PANTHER" id="PTHR16950">
    <property type="entry name" value="ZINC TRANSPORTER SLC39A7 HISTIDINE-RICH MEMBRANE PROTEIN KE4"/>
    <property type="match status" value="1"/>
</dbReference>
<reference evidence="7" key="1">
    <citation type="submission" date="2022-08" db="EMBL/GenBank/DDBJ databases">
        <title>Novel sulphate-reducing endosymbionts in the free-living metamonad Anaeramoeba.</title>
        <authorList>
            <person name="Jerlstrom-Hultqvist J."/>
            <person name="Cepicka I."/>
            <person name="Gallot-Lavallee L."/>
            <person name="Salas-Leiva D."/>
            <person name="Curtis B.A."/>
            <person name="Zahonova K."/>
            <person name="Pipaliya S."/>
            <person name="Dacks J."/>
            <person name="Roger A.J."/>
        </authorList>
    </citation>
    <scope>NUCLEOTIDE SEQUENCE</scope>
    <source>
        <strain evidence="7">Busselton2</strain>
    </source>
</reference>
<comment type="subcellular location">
    <subcellularLocation>
        <location evidence="1">Membrane</location>
        <topology evidence="1">Multi-pass membrane protein</topology>
    </subcellularLocation>
</comment>
<organism evidence="7 8">
    <name type="scientific">Anaeramoeba flamelloides</name>
    <dbReference type="NCBI Taxonomy" id="1746091"/>
    <lineage>
        <taxon>Eukaryota</taxon>
        <taxon>Metamonada</taxon>
        <taxon>Anaeramoebidae</taxon>
        <taxon>Anaeramoeba</taxon>
    </lineage>
</organism>
<sequence>MGFELVHVLWSGIAMSIISLSGIFGLKMKKINLLKVVKPCMALASGSLFGGAVFHLLPSSISAHTSVDANEISTWIWFTLGFCSFMFVELFLHHKAEPKKNTDLDPLDFEDSSLEMSSKEVSQNKKAQEEKKDENTDDVDEESTSVSHTKESGDEETNKIVPKIEKSKLPFQNLSIPHMMLVGDSIHNFIGGLCIGAAFSIDFYDGLGSWLSAVAHEIFQEVAELTVFAVYFGNKKAIIYNYLSSLTFLLGQLTALALGTVSKAVSGALIGFGAGNFMYIAATDLLPEIVSTKNKAKQCFWNMVWWVVGTGLMILIKVIFQLL</sequence>
<name>A0AAV7ZVJ8_9EUKA</name>
<feature type="transmembrane region" description="Helical" evidence="6">
    <location>
        <begin position="6"/>
        <end position="24"/>
    </location>
</feature>
<feature type="transmembrane region" description="Helical" evidence="6">
    <location>
        <begin position="239"/>
        <end position="258"/>
    </location>
</feature>
<evidence type="ECO:0000256" key="4">
    <source>
        <dbReference type="ARBA" id="ARBA00023136"/>
    </source>
</evidence>
<protein>
    <submittedName>
        <fullName evidence="7">Zinc transporter slc39a7 histidine-rich membrane protein ke4</fullName>
    </submittedName>
</protein>
<dbReference type="AlphaFoldDB" id="A0AAV7ZVJ8"/>
<keyword evidence="4 6" id="KW-0472">Membrane</keyword>
<dbReference type="GO" id="GO:0006882">
    <property type="term" value="P:intracellular zinc ion homeostasis"/>
    <property type="evidence" value="ECO:0007669"/>
    <property type="project" value="TreeGrafter"/>
</dbReference>
<evidence type="ECO:0000256" key="1">
    <source>
        <dbReference type="ARBA" id="ARBA00004141"/>
    </source>
</evidence>
<evidence type="ECO:0000256" key="5">
    <source>
        <dbReference type="SAM" id="MobiDB-lite"/>
    </source>
</evidence>
<evidence type="ECO:0000256" key="3">
    <source>
        <dbReference type="ARBA" id="ARBA00022989"/>
    </source>
</evidence>
<evidence type="ECO:0000256" key="2">
    <source>
        <dbReference type="ARBA" id="ARBA00022692"/>
    </source>
</evidence>
<feature type="transmembrane region" description="Helical" evidence="6">
    <location>
        <begin position="36"/>
        <end position="57"/>
    </location>
</feature>
<comment type="caution">
    <text evidence="7">The sequence shown here is derived from an EMBL/GenBank/DDBJ whole genome shotgun (WGS) entry which is preliminary data.</text>
</comment>
<feature type="region of interest" description="Disordered" evidence="5">
    <location>
        <begin position="114"/>
        <end position="159"/>
    </location>
</feature>